<keyword evidence="5 6" id="KW-0560">Oxidoreductase</keyword>
<evidence type="ECO:0000313" key="11">
    <source>
        <dbReference type="Proteomes" id="UP000322110"/>
    </source>
</evidence>
<evidence type="ECO:0000259" key="7">
    <source>
        <dbReference type="Pfam" id="PF00441"/>
    </source>
</evidence>
<dbReference type="Pfam" id="PF00441">
    <property type="entry name" value="Acyl-CoA_dh_1"/>
    <property type="match status" value="1"/>
</dbReference>
<comment type="caution">
    <text evidence="10">The sequence shown here is derived from an EMBL/GenBank/DDBJ whole genome shotgun (WGS) entry which is preliminary data.</text>
</comment>
<evidence type="ECO:0000259" key="9">
    <source>
        <dbReference type="Pfam" id="PF02771"/>
    </source>
</evidence>
<comment type="similarity">
    <text evidence="2 6">Belongs to the acyl-CoA dehydrogenase family.</text>
</comment>
<evidence type="ECO:0000256" key="6">
    <source>
        <dbReference type="RuleBase" id="RU362125"/>
    </source>
</evidence>
<evidence type="ECO:0000313" key="10">
    <source>
        <dbReference type="EMBL" id="KAA2212552.1"/>
    </source>
</evidence>
<dbReference type="AlphaFoldDB" id="A0A5B2TDI7"/>
<dbReference type="EMBL" id="VUKA01000007">
    <property type="protein sequence ID" value="KAA2212552.1"/>
    <property type="molecule type" value="Genomic_DNA"/>
</dbReference>
<keyword evidence="4 6" id="KW-0274">FAD</keyword>
<dbReference type="Gene3D" id="1.20.140.10">
    <property type="entry name" value="Butyryl-CoA Dehydrogenase, subunit A, domain 3"/>
    <property type="match status" value="1"/>
</dbReference>
<dbReference type="PANTHER" id="PTHR43884:SF20">
    <property type="entry name" value="ACYL-COA DEHYDROGENASE FADE28"/>
    <property type="match status" value="1"/>
</dbReference>
<name>A0A5B2TDI7_9PROT</name>
<dbReference type="InterPro" id="IPR006091">
    <property type="entry name" value="Acyl-CoA_Oxase/DH_mid-dom"/>
</dbReference>
<evidence type="ECO:0000259" key="8">
    <source>
        <dbReference type="Pfam" id="PF02770"/>
    </source>
</evidence>
<keyword evidence="11" id="KW-1185">Reference proteome</keyword>
<accession>A0A5B2TDI7</accession>
<dbReference type="SUPFAM" id="SSF56645">
    <property type="entry name" value="Acyl-CoA dehydrogenase NM domain-like"/>
    <property type="match status" value="1"/>
</dbReference>
<evidence type="ECO:0000256" key="5">
    <source>
        <dbReference type="ARBA" id="ARBA00023002"/>
    </source>
</evidence>
<dbReference type="InterPro" id="IPR037069">
    <property type="entry name" value="AcylCoA_DH/ox_N_sf"/>
</dbReference>
<dbReference type="PANTHER" id="PTHR43884">
    <property type="entry name" value="ACYL-COA DEHYDROGENASE"/>
    <property type="match status" value="1"/>
</dbReference>
<evidence type="ECO:0000256" key="4">
    <source>
        <dbReference type="ARBA" id="ARBA00022827"/>
    </source>
</evidence>
<dbReference type="Gene3D" id="1.10.540.10">
    <property type="entry name" value="Acyl-CoA dehydrogenase/oxidase, N-terminal domain"/>
    <property type="match status" value="1"/>
</dbReference>
<dbReference type="InterPro" id="IPR036250">
    <property type="entry name" value="AcylCo_DH-like_C"/>
</dbReference>
<dbReference type="Proteomes" id="UP000322110">
    <property type="component" value="Unassembled WGS sequence"/>
</dbReference>
<dbReference type="Pfam" id="PF02771">
    <property type="entry name" value="Acyl-CoA_dh_N"/>
    <property type="match status" value="1"/>
</dbReference>
<dbReference type="Gene3D" id="2.40.110.10">
    <property type="entry name" value="Butyryl-CoA Dehydrogenase, subunit A, domain 2"/>
    <property type="match status" value="1"/>
</dbReference>
<dbReference type="InterPro" id="IPR009100">
    <property type="entry name" value="AcylCoA_DH/oxidase_NM_dom_sf"/>
</dbReference>
<feature type="domain" description="Acyl-CoA dehydrogenase/oxidase C-terminal" evidence="7">
    <location>
        <begin position="228"/>
        <end position="376"/>
    </location>
</feature>
<keyword evidence="3 6" id="KW-0285">Flavoprotein</keyword>
<reference evidence="10 11" key="1">
    <citation type="journal article" date="2015" name="Int. J. Syst. Evol. Microbiol.">
        <title>Roseomonas oryzae sp. nov., isolated from paddy rhizosphere soil.</title>
        <authorList>
            <person name="Ramaprasad E.V."/>
            <person name="Sasikala Ch."/>
            <person name="Ramana Ch.V."/>
        </authorList>
    </citation>
    <scope>NUCLEOTIDE SEQUENCE [LARGE SCALE GENOMIC DNA]</scope>
    <source>
        <strain evidence="10 11">KCTC 42542</strain>
    </source>
</reference>
<dbReference type="InterPro" id="IPR046373">
    <property type="entry name" value="Acyl-CoA_Oxase/DH_mid-dom_sf"/>
</dbReference>
<gene>
    <name evidence="10" type="ORF">F0Q34_14615</name>
</gene>
<dbReference type="CDD" id="cd00567">
    <property type="entry name" value="ACAD"/>
    <property type="match status" value="1"/>
</dbReference>
<feature type="domain" description="Acyl-CoA oxidase/dehydrogenase middle" evidence="8">
    <location>
        <begin position="124"/>
        <end position="210"/>
    </location>
</feature>
<evidence type="ECO:0000256" key="1">
    <source>
        <dbReference type="ARBA" id="ARBA00001974"/>
    </source>
</evidence>
<dbReference type="RefSeq" id="WP_149812959.1">
    <property type="nucleotide sequence ID" value="NZ_VUKA01000007.1"/>
</dbReference>
<feature type="domain" description="Acyl-CoA dehydrogenase/oxidase N-terminal" evidence="9">
    <location>
        <begin position="6"/>
        <end position="118"/>
    </location>
</feature>
<proteinExistence type="inferred from homology"/>
<organism evidence="10 11">
    <name type="scientific">Teichococcus oryzae</name>
    <dbReference type="NCBI Taxonomy" id="1608942"/>
    <lineage>
        <taxon>Bacteria</taxon>
        <taxon>Pseudomonadati</taxon>
        <taxon>Pseudomonadota</taxon>
        <taxon>Alphaproteobacteria</taxon>
        <taxon>Acetobacterales</taxon>
        <taxon>Roseomonadaceae</taxon>
        <taxon>Roseomonas</taxon>
    </lineage>
</organism>
<dbReference type="GO" id="GO:0003995">
    <property type="term" value="F:acyl-CoA dehydrogenase activity"/>
    <property type="evidence" value="ECO:0007669"/>
    <property type="project" value="TreeGrafter"/>
</dbReference>
<dbReference type="Pfam" id="PF02770">
    <property type="entry name" value="Acyl-CoA_dh_M"/>
    <property type="match status" value="1"/>
</dbReference>
<dbReference type="InterPro" id="IPR009075">
    <property type="entry name" value="AcylCo_DH/oxidase_C"/>
</dbReference>
<dbReference type="InterPro" id="IPR013786">
    <property type="entry name" value="AcylCoA_DH/ox_N"/>
</dbReference>
<dbReference type="SUPFAM" id="SSF47203">
    <property type="entry name" value="Acyl-CoA dehydrogenase C-terminal domain-like"/>
    <property type="match status" value="1"/>
</dbReference>
<sequence length="384" mass="41163">MDFDLTDEQRLLKDSIDRFVDDAYGDFEKRRRYQAEPAGYDPRLWAGLAELGMLALPFAEEEGGFGGGPVETMIAMEAIGRGLAVEPFLSTVVLGGGFLRFGADASMRAALVPRIADGSLTLAFAQLEPASRYALHDVSTTARRDGDGFVLDGRKVAVLHGDSAGKLVVSARTAGARRDRDGITVFLVDADAPGLTRRGMPTQDGLRAADVTLDAVRVGPEAVLGKVDQGLPLIEKVVDIGIAALCAEAVGAMEDLQRNTVDYLKTRQQFGVAIGSFQALQHRAADMLVAVEQARSMAMYAAMMAEEADPALRRPAVSAAKVQINQSGRKVGQEAVQLQGGIAMTLEYKAGHSFKRLAMIEKSFGDTDHHLRIVSEADSLIEAE</sequence>
<comment type="cofactor">
    <cofactor evidence="1 6">
        <name>FAD</name>
        <dbReference type="ChEBI" id="CHEBI:57692"/>
    </cofactor>
</comment>
<protein>
    <submittedName>
        <fullName evidence="10">Pimeloyl-CoA dehydrogenase small subunit</fullName>
    </submittedName>
</protein>
<evidence type="ECO:0000256" key="2">
    <source>
        <dbReference type="ARBA" id="ARBA00009347"/>
    </source>
</evidence>
<dbReference type="GO" id="GO:0050660">
    <property type="term" value="F:flavin adenine dinucleotide binding"/>
    <property type="evidence" value="ECO:0007669"/>
    <property type="project" value="InterPro"/>
</dbReference>
<dbReference type="OrthoDB" id="7328575at2"/>
<evidence type="ECO:0000256" key="3">
    <source>
        <dbReference type="ARBA" id="ARBA00022630"/>
    </source>
</evidence>